<protein>
    <recommendedName>
        <fullName evidence="4">Secretion protein</fullName>
    </recommendedName>
</protein>
<evidence type="ECO:0000256" key="1">
    <source>
        <dbReference type="SAM" id="SignalP"/>
    </source>
</evidence>
<dbReference type="AlphaFoldDB" id="A0A098YPG4"/>
<organism evidence="2 3">
    <name type="scientific">Hoylesella timonensis S9-PR14</name>
    <dbReference type="NCBI Taxonomy" id="1401062"/>
    <lineage>
        <taxon>Bacteria</taxon>
        <taxon>Pseudomonadati</taxon>
        <taxon>Bacteroidota</taxon>
        <taxon>Bacteroidia</taxon>
        <taxon>Bacteroidales</taxon>
        <taxon>Prevotellaceae</taxon>
        <taxon>Hoylesella</taxon>
    </lineage>
</organism>
<dbReference type="OrthoDB" id="1082452at2"/>
<name>A0A098YPG4_9BACT</name>
<dbReference type="EMBL" id="JRPQ01000188">
    <property type="protein sequence ID" value="KGI21152.1"/>
    <property type="molecule type" value="Genomic_DNA"/>
</dbReference>
<keyword evidence="1" id="KW-0732">Signal</keyword>
<feature type="chain" id="PRO_5001942656" description="Secretion protein" evidence="1">
    <location>
        <begin position="22"/>
        <end position="225"/>
    </location>
</feature>
<sequence>MKLRLLSFLGMLACTFAGVQAQTSSDDVVFVNAKGDAITPDATLTIDKVEDDVFTPGQKQMHTELFISNRSSKTQKVKLSYNIEMQEGLLEVCAFESCNSHEEAGTYQLQSKDMAATGREELSIKHTFAKKGNGKVVLQIIIMEDEGNGKMTEKNGPKLTINFIPETAGIASSPIPAGGIYDVYDTNGVLLYRQLTSLSTLPKGTYIVKYRSNQGVIFTRKYIIS</sequence>
<accession>A0A098YPG4</accession>
<dbReference type="Proteomes" id="UP000029723">
    <property type="component" value="Unassembled WGS sequence"/>
</dbReference>
<evidence type="ECO:0000313" key="2">
    <source>
        <dbReference type="EMBL" id="KGI21152.1"/>
    </source>
</evidence>
<reference evidence="2 3" key="1">
    <citation type="submission" date="2014-07" db="EMBL/GenBank/DDBJ databases">
        <authorList>
            <person name="McCorrison J."/>
            <person name="Sanka R."/>
            <person name="Torralba M."/>
            <person name="Gillis M."/>
            <person name="Haft D.H."/>
            <person name="Methe B."/>
            <person name="Sutton G."/>
            <person name="Nelson K.E."/>
        </authorList>
    </citation>
    <scope>NUCLEOTIDE SEQUENCE [LARGE SCALE GENOMIC DNA]</scope>
    <source>
        <strain evidence="2 3">S9-PR14</strain>
    </source>
</reference>
<dbReference type="RefSeq" id="WP_036929194.1">
    <property type="nucleotide sequence ID" value="NZ_JRPQ01000188.1"/>
</dbReference>
<proteinExistence type="predicted"/>
<evidence type="ECO:0000313" key="3">
    <source>
        <dbReference type="Proteomes" id="UP000029723"/>
    </source>
</evidence>
<feature type="signal peptide" evidence="1">
    <location>
        <begin position="1"/>
        <end position="21"/>
    </location>
</feature>
<comment type="caution">
    <text evidence="2">The sequence shown here is derived from an EMBL/GenBank/DDBJ whole genome shotgun (WGS) entry which is preliminary data.</text>
</comment>
<evidence type="ECO:0008006" key="4">
    <source>
        <dbReference type="Google" id="ProtNLM"/>
    </source>
</evidence>
<gene>
    <name evidence="2" type="ORF">HMPREF9304_11920</name>
</gene>